<evidence type="ECO:0000256" key="2">
    <source>
        <dbReference type="SAM" id="SignalP"/>
    </source>
</evidence>
<feature type="signal peptide" evidence="2">
    <location>
        <begin position="1"/>
        <end position="28"/>
    </location>
</feature>
<evidence type="ECO:0000313" key="3">
    <source>
        <dbReference type="EMBL" id="SPD75898.1"/>
    </source>
</evidence>
<accession>A0A445N2H2</accession>
<organism evidence="3">
    <name type="scientific">uncultured Desulfobacterium sp</name>
    <dbReference type="NCBI Taxonomy" id="201089"/>
    <lineage>
        <taxon>Bacteria</taxon>
        <taxon>Pseudomonadati</taxon>
        <taxon>Thermodesulfobacteriota</taxon>
        <taxon>Desulfobacteria</taxon>
        <taxon>Desulfobacterales</taxon>
        <taxon>Desulfobacteriaceae</taxon>
        <taxon>Desulfobacterium</taxon>
        <taxon>environmental samples</taxon>
    </lineage>
</organism>
<name>A0A445N2H2_9BACT</name>
<keyword evidence="1" id="KW-0472">Membrane</keyword>
<proteinExistence type="predicted"/>
<keyword evidence="2" id="KW-0732">Signal</keyword>
<feature type="transmembrane region" description="Helical" evidence="1">
    <location>
        <begin position="52"/>
        <end position="75"/>
    </location>
</feature>
<keyword evidence="1" id="KW-1133">Transmembrane helix</keyword>
<protein>
    <recommendedName>
        <fullName evidence="4">Multidrug transporter</fullName>
    </recommendedName>
</protein>
<dbReference type="AlphaFoldDB" id="A0A445N2H2"/>
<dbReference type="EMBL" id="OJIN01000223">
    <property type="protein sequence ID" value="SPD75898.1"/>
    <property type="molecule type" value="Genomic_DNA"/>
</dbReference>
<sequence length="104" mass="11586">MNWFKIKAYFIIVIMVFASTTITFPVCAQDAGQNPYKDFPAEAMAADLLVIRPLGIVSTTLGCVLFVAALPFTAWNAEYIKKAGRNFVVEPAIYTFIRPLGEFE</sequence>
<gene>
    <name evidence="3" type="ORF">PITCH_A780028</name>
</gene>
<evidence type="ECO:0000256" key="1">
    <source>
        <dbReference type="SAM" id="Phobius"/>
    </source>
</evidence>
<evidence type="ECO:0008006" key="4">
    <source>
        <dbReference type="Google" id="ProtNLM"/>
    </source>
</evidence>
<feature type="chain" id="PRO_5018973919" description="Multidrug transporter" evidence="2">
    <location>
        <begin position="29"/>
        <end position="104"/>
    </location>
</feature>
<reference evidence="3" key="1">
    <citation type="submission" date="2018-01" db="EMBL/GenBank/DDBJ databases">
        <authorList>
            <person name="Regsiter A."/>
            <person name="William W."/>
        </authorList>
    </citation>
    <scope>NUCLEOTIDE SEQUENCE</scope>
    <source>
        <strain evidence="3">TRIP AH-1</strain>
    </source>
</reference>
<keyword evidence="1" id="KW-0812">Transmembrane</keyword>